<keyword evidence="2" id="KW-0732">Signal</keyword>
<keyword evidence="4" id="KW-1185">Reference proteome</keyword>
<dbReference type="EMBL" id="CALBWS010000035">
    <property type="protein sequence ID" value="CAH2716953.1"/>
    <property type="molecule type" value="Genomic_DNA"/>
</dbReference>
<proteinExistence type="predicted"/>
<dbReference type="PROSITE" id="PS51257">
    <property type="entry name" value="PROKAR_LIPOPROTEIN"/>
    <property type="match status" value="1"/>
</dbReference>
<evidence type="ECO:0000313" key="4">
    <source>
        <dbReference type="Proteomes" id="UP000838308"/>
    </source>
</evidence>
<feature type="chain" id="PRO_5045273978" description="Lipoprotein" evidence="2">
    <location>
        <begin position="20"/>
        <end position="123"/>
    </location>
</feature>
<dbReference type="Proteomes" id="UP000838308">
    <property type="component" value="Unassembled WGS sequence"/>
</dbReference>
<evidence type="ECO:0000313" key="3">
    <source>
        <dbReference type="EMBL" id="CAH2716953.1"/>
    </source>
</evidence>
<sequence>MKKLLLISLILIISAALFGCTQSEDAPVHIQPEKKPIVNGGSNQQKIIIMDNVNDPLPPEAKSVESMPNSSGPQQIPKANPNKPIVITKMPYSKKSKAKITELKVIQDNGEILLPDGPWMGKD</sequence>
<evidence type="ECO:0000256" key="2">
    <source>
        <dbReference type="SAM" id="SignalP"/>
    </source>
</evidence>
<reference evidence="3" key="1">
    <citation type="submission" date="2022-04" db="EMBL/GenBank/DDBJ databases">
        <authorList>
            <person name="Criscuolo A."/>
        </authorList>
    </citation>
    <scope>NUCLEOTIDE SEQUENCE</scope>
    <source>
        <strain evidence="3">CIP111895</strain>
    </source>
</reference>
<evidence type="ECO:0000256" key="1">
    <source>
        <dbReference type="SAM" id="MobiDB-lite"/>
    </source>
</evidence>
<accession>A0ABM9EXH8</accession>
<feature type="signal peptide" evidence="2">
    <location>
        <begin position="1"/>
        <end position="19"/>
    </location>
</feature>
<comment type="caution">
    <text evidence="3">The sequence shown here is derived from an EMBL/GenBank/DDBJ whole genome shotgun (WGS) entry which is preliminary data.</text>
</comment>
<protein>
    <recommendedName>
        <fullName evidence="5">Lipoprotein</fullName>
    </recommendedName>
</protein>
<feature type="region of interest" description="Disordered" evidence="1">
    <location>
        <begin position="58"/>
        <end position="85"/>
    </location>
</feature>
<name>A0ABM9EXH8_9BACI</name>
<evidence type="ECO:0008006" key="5">
    <source>
        <dbReference type="Google" id="ProtNLM"/>
    </source>
</evidence>
<dbReference type="RefSeq" id="WP_248737187.1">
    <property type="nucleotide sequence ID" value="NZ_CALBWS010000035.1"/>
</dbReference>
<gene>
    <name evidence="3" type="ORF">BACCIP111895_04141</name>
</gene>
<organism evidence="3 4">
    <name type="scientific">Neobacillus rhizosphaerae</name>
    <dbReference type="NCBI Taxonomy" id="2880965"/>
    <lineage>
        <taxon>Bacteria</taxon>
        <taxon>Bacillati</taxon>
        <taxon>Bacillota</taxon>
        <taxon>Bacilli</taxon>
        <taxon>Bacillales</taxon>
        <taxon>Bacillaceae</taxon>
        <taxon>Neobacillus</taxon>
    </lineage>
</organism>